<dbReference type="RefSeq" id="WP_369227759.1">
    <property type="nucleotide sequence ID" value="NZ_CP163441.1"/>
</dbReference>
<organism evidence="1">
    <name type="scientific">Streptomyces sp. R39</name>
    <dbReference type="NCBI Taxonomy" id="3238631"/>
    <lineage>
        <taxon>Bacteria</taxon>
        <taxon>Bacillati</taxon>
        <taxon>Actinomycetota</taxon>
        <taxon>Actinomycetes</taxon>
        <taxon>Kitasatosporales</taxon>
        <taxon>Streptomycetaceae</taxon>
        <taxon>Streptomyces</taxon>
    </lineage>
</organism>
<name>A0AB39R7Y3_9ACTN</name>
<evidence type="ECO:0000313" key="1">
    <source>
        <dbReference type="EMBL" id="XDQ49099.1"/>
    </source>
</evidence>
<dbReference type="Gene3D" id="3.40.50.720">
    <property type="entry name" value="NAD(P)-binding Rossmann-like Domain"/>
    <property type="match status" value="1"/>
</dbReference>
<dbReference type="AlphaFoldDB" id="A0AB39R7Y3"/>
<accession>A0AB39R7Y3</accession>
<gene>
    <name evidence="1" type="ORF">AB5J52_46335</name>
</gene>
<dbReference type="SUPFAM" id="SSF51735">
    <property type="entry name" value="NAD(P)-binding Rossmann-fold domains"/>
    <property type="match status" value="1"/>
</dbReference>
<dbReference type="EMBL" id="CP163441">
    <property type="protein sequence ID" value="XDQ49099.1"/>
    <property type="molecule type" value="Genomic_DNA"/>
</dbReference>
<proteinExistence type="predicted"/>
<protein>
    <recommendedName>
        <fullName evidence="2">NAD-dependent epimerase/dehydratase family protein</fullName>
    </recommendedName>
</protein>
<sequence>MPDTRIPRVLVLGATGRVGAAVVRELEATRGVVAPVRASRSAATVQRWIDEGKDAAYAASTLIWARQTYQGRDGARGRFDYAAVTTSTVEDPLGRDPVHLDAWAAAHRQELLGQLS</sequence>
<reference evidence="1" key="1">
    <citation type="submission" date="2024-07" db="EMBL/GenBank/DDBJ databases">
        <authorList>
            <person name="Yu S.T."/>
        </authorList>
    </citation>
    <scope>NUCLEOTIDE SEQUENCE</scope>
    <source>
        <strain evidence="1">R39</strain>
    </source>
</reference>
<evidence type="ECO:0008006" key="2">
    <source>
        <dbReference type="Google" id="ProtNLM"/>
    </source>
</evidence>
<dbReference type="InterPro" id="IPR036291">
    <property type="entry name" value="NAD(P)-bd_dom_sf"/>
</dbReference>